<keyword evidence="3" id="KW-1185">Reference proteome</keyword>
<evidence type="ECO:0000256" key="1">
    <source>
        <dbReference type="SAM" id="MobiDB-lite"/>
    </source>
</evidence>
<dbReference type="InParanoid" id="A0A3N4KG34"/>
<proteinExistence type="predicted"/>
<accession>A0A3N4KG34</accession>
<dbReference type="Proteomes" id="UP000277580">
    <property type="component" value="Unassembled WGS sequence"/>
</dbReference>
<gene>
    <name evidence="2" type="ORF">P167DRAFT_549074</name>
</gene>
<organism evidence="2 3">
    <name type="scientific">Morchella conica CCBAS932</name>
    <dbReference type="NCBI Taxonomy" id="1392247"/>
    <lineage>
        <taxon>Eukaryota</taxon>
        <taxon>Fungi</taxon>
        <taxon>Dikarya</taxon>
        <taxon>Ascomycota</taxon>
        <taxon>Pezizomycotina</taxon>
        <taxon>Pezizomycetes</taxon>
        <taxon>Pezizales</taxon>
        <taxon>Morchellaceae</taxon>
        <taxon>Morchella</taxon>
    </lineage>
</organism>
<evidence type="ECO:0000313" key="2">
    <source>
        <dbReference type="EMBL" id="RPB08319.1"/>
    </source>
</evidence>
<dbReference type="OrthoDB" id="5323731at2759"/>
<name>A0A3N4KG34_9PEZI</name>
<evidence type="ECO:0000313" key="3">
    <source>
        <dbReference type="Proteomes" id="UP000277580"/>
    </source>
</evidence>
<protein>
    <submittedName>
        <fullName evidence="2">Uncharacterized protein</fullName>
    </submittedName>
</protein>
<sequence length="311" mass="35117">MSQFSPEGPRTRRNSDAASQYSIRSEFSWKGLIQDPTRYRETPMATFLGDDSLDLVAPVPFDDSSSSDDGEPCERLLEIPLKQRGRHLSSPVPALDNSSMTTLNSSGLSYIVHPQMYSLQDEGGGVLSTGRHLRPVAVNYSPKRGSYRCLFAFNACPDYCTPETWVSHVESHLDGVDPPKSCKCTICGETFETDTPAITWNRFLHHVIGHRYQGSVIPDAEFLEYCTNNDIISELTMSRSDQRLGKPQTTRSQEPHMYRGKTPRRFINASDSVARVDYPHDWSAQTERQELECVLVPARKERIRAPRNNQS</sequence>
<dbReference type="STRING" id="1392247.A0A3N4KG34"/>
<dbReference type="EMBL" id="ML119165">
    <property type="protein sequence ID" value="RPB08319.1"/>
    <property type="molecule type" value="Genomic_DNA"/>
</dbReference>
<reference evidence="2 3" key="1">
    <citation type="journal article" date="2018" name="Nat. Ecol. Evol.">
        <title>Pezizomycetes genomes reveal the molecular basis of ectomycorrhizal truffle lifestyle.</title>
        <authorList>
            <person name="Murat C."/>
            <person name="Payen T."/>
            <person name="Noel B."/>
            <person name="Kuo A."/>
            <person name="Morin E."/>
            <person name="Chen J."/>
            <person name="Kohler A."/>
            <person name="Krizsan K."/>
            <person name="Balestrini R."/>
            <person name="Da Silva C."/>
            <person name="Montanini B."/>
            <person name="Hainaut M."/>
            <person name="Levati E."/>
            <person name="Barry K.W."/>
            <person name="Belfiori B."/>
            <person name="Cichocki N."/>
            <person name="Clum A."/>
            <person name="Dockter R.B."/>
            <person name="Fauchery L."/>
            <person name="Guy J."/>
            <person name="Iotti M."/>
            <person name="Le Tacon F."/>
            <person name="Lindquist E.A."/>
            <person name="Lipzen A."/>
            <person name="Malagnac F."/>
            <person name="Mello A."/>
            <person name="Molinier V."/>
            <person name="Miyauchi S."/>
            <person name="Poulain J."/>
            <person name="Riccioni C."/>
            <person name="Rubini A."/>
            <person name="Sitrit Y."/>
            <person name="Splivallo R."/>
            <person name="Traeger S."/>
            <person name="Wang M."/>
            <person name="Zifcakova L."/>
            <person name="Wipf D."/>
            <person name="Zambonelli A."/>
            <person name="Paolocci F."/>
            <person name="Nowrousian M."/>
            <person name="Ottonello S."/>
            <person name="Baldrian P."/>
            <person name="Spatafora J.W."/>
            <person name="Henrissat B."/>
            <person name="Nagy L.G."/>
            <person name="Aury J.M."/>
            <person name="Wincker P."/>
            <person name="Grigoriev I.V."/>
            <person name="Bonfante P."/>
            <person name="Martin F.M."/>
        </authorList>
    </citation>
    <scope>NUCLEOTIDE SEQUENCE [LARGE SCALE GENOMIC DNA]</scope>
    <source>
        <strain evidence="2 3">CCBAS932</strain>
    </source>
</reference>
<dbReference type="AlphaFoldDB" id="A0A3N4KG34"/>
<feature type="region of interest" description="Disordered" evidence="1">
    <location>
        <begin position="1"/>
        <end position="20"/>
    </location>
</feature>